<evidence type="ECO:0000313" key="2">
    <source>
        <dbReference type="Proteomes" id="UP000190675"/>
    </source>
</evidence>
<evidence type="ECO:0000313" key="1">
    <source>
        <dbReference type="EMBL" id="SHH13066.1"/>
    </source>
</evidence>
<protein>
    <submittedName>
        <fullName evidence="1">Uncharacterized protein</fullName>
    </submittedName>
</protein>
<reference evidence="1 2" key="1">
    <citation type="submission" date="2016-11" db="EMBL/GenBank/DDBJ databases">
        <authorList>
            <person name="Jaros S."/>
            <person name="Januszkiewicz K."/>
            <person name="Wedrychowicz H."/>
        </authorList>
    </citation>
    <scope>NUCLEOTIDE SEQUENCE [LARGE SCALE GENOMIC DNA]</scope>
    <source>
        <strain evidence="1 2">GAS242</strain>
    </source>
</reference>
<sequence>MDWPDYLRDEAAMYRQLAEQADDPVVKNELLELASVCEEVANNIEDHLTGG</sequence>
<dbReference type="RefSeq" id="WP_154073484.1">
    <property type="nucleotide sequence ID" value="NZ_LT670818.1"/>
</dbReference>
<proteinExistence type="predicted"/>
<accession>A0A1M5QGT7</accession>
<dbReference type="EMBL" id="LT670818">
    <property type="protein sequence ID" value="SHH13066.1"/>
    <property type="molecule type" value="Genomic_DNA"/>
</dbReference>
<dbReference type="Proteomes" id="UP000190675">
    <property type="component" value="Chromosome I"/>
</dbReference>
<name>A0A1M5QGT7_9BRAD</name>
<organism evidence="1 2">
    <name type="scientific">Bradyrhizobium erythrophlei</name>
    <dbReference type="NCBI Taxonomy" id="1437360"/>
    <lineage>
        <taxon>Bacteria</taxon>
        <taxon>Pseudomonadati</taxon>
        <taxon>Pseudomonadota</taxon>
        <taxon>Alphaproteobacteria</taxon>
        <taxon>Hyphomicrobiales</taxon>
        <taxon>Nitrobacteraceae</taxon>
        <taxon>Bradyrhizobium</taxon>
    </lineage>
</organism>
<dbReference type="AlphaFoldDB" id="A0A1M5QGT7"/>
<gene>
    <name evidence="1" type="ORF">SAMN05444169_5917</name>
</gene>